<organism evidence="2 3">
    <name type="scientific">Pleurodeles waltl</name>
    <name type="common">Iberian ribbed newt</name>
    <dbReference type="NCBI Taxonomy" id="8319"/>
    <lineage>
        <taxon>Eukaryota</taxon>
        <taxon>Metazoa</taxon>
        <taxon>Chordata</taxon>
        <taxon>Craniata</taxon>
        <taxon>Vertebrata</taxon>
        <taxon>Euteleostomi</taxon>
        <taxon>Amphibia</taxon>
        <taxon>Batrachia</taxon>
        <taxon>Caudata</taxon>
        <taxon>Salamandroidea</taxon>
        <taxon>Salamandridae</taxon>
        <taxon>Pleurodelinae</taxon>
        <taxon>Pleurodeles</taxon>
    </lineage>
</organism>
<name>A0AAV7PL05_PLEWA</name>
<comment type="caution">
    <text evidence="2">The sequence shown here is derived from an EMBL/GenBank/DDBJ whole genome shotgun (WGS) entry which is preliminary data.</text>
</comment>
<dbReference type="EMBL" id="JANPWB010000011">
    <property type="protein sequence ID" value="KAJ1128948.1"/>
    <property type="molecule type" value="Genomic_DNA"/>
</dbReference>
<evidence type="ECO:0000313" key="3">
    <source>
        <dbReference type="Proteomes" id="UP001066276"/>
    </source>
</evidence>
<keyword evidence="3" id="KW-1185">Reference proteome</keyword>
<gene>
    <name evidence="2" type="ORF">NDU88_007320</name>
</gene>
<proteinExistence type="predicted"/>
<evidence type="ECO:0000313" key="2">
    <source>
        <dbReference type="EMBL" id="KAJ1128948.1"/>
    </source>
</evidence>
<reference evidence="2" key="1">
    <citation type="journal article" date="2022" name="bioRxiv">
        <title>Sequencing and chromosome-scale assembly of the giantPleurodeles waltlgenome.</title>
        <authorList>
            <person name="Brown T."/>
            <person name="Elewa A."/>
            <person name="Iarovenko S."/>
            <person name="Subramanian E."/>
            <person name="Araus A.J."/>
            <person name="Petzold A."/>
            <person name="Susuki M."/>
            <person name="Suzuki K.-i.T."/>
            <person name="Hayashi T."/>
            <person name="Toyoda A."/>
            <person name="Oliveira C."/>
            <person name="Osipova E."/>
            <person name="Leigh N.D."/>
            <person name="Simon A."/>
            <person name="Yun M.H."/>
        </authorList>
    </citation>
    <scope>NUCLEOTIDE SEQUENCE</scope>
    <source>
        <strain evidence="2">20211129_DDA</strain>
        <tissue evidence="2">Liver</tissue>
    </source>
</reference>
<dbReference type="AlphaFoldDB" id="A0AAV7PL05"/>
<accession>A0AAV7PL05</accession>
<protein>
    <submittedName>
        <fullName evidence="2">Uncharacterized protein</fullName>
    </submittedName>
</protein>
<feature type="region of interest" description="Disordered" evidence="1">
    <location>
        <begin position="101"/>
        <end position="136"/>
    </location>
</feature>
<evidence type="ECO:0000256" key="1">
    <source>
        <dbReference type="SAM" id="MobiDB-lite"/>
    </source>
</evidence>
<dbReference type="Proteomes" id="UP001066276">
    <property type="component" value="Chromosome 7"/>
</dbReference>
<feature type="compositionally biased region" description="Basic residues" evidence="1">
    <location>
        <begin position="120"/>
        <end position="136"/>
    </location>
</feature>
<sequence length="136" mass="15335">MSPLEVLKLPTARRITVLCCSEAKDPKEFGLGSRLPTRAERHRELCRGGRACVRAVREPVATTLLFSLKARGVWDGAVVAHGPGREVPKLLREYALTQTELPAKRGRNKRGRETGEPWRGRRRAAPHWKIPARARR</sequence>